<name>A0A455SQR9_9CHLR</name>
<feature type="compositionally biased region" description="Basic and acidic residues" evidence="1">
    <location>
        <begin position="178"/>
        <end position="188"/>
    </location>
</feature>
<keyword evidence="2" id="KW-1133">Transmembrane helix</keyword>
<evidence type="ECO:0000256" key="1">
    <source>
        <dbReference type="SAM" id="MobiDB-lite"/>
    </source>
</evidence>
<feature type="transmembrane region" description="Helical" evidence="2">
    <location>
        <begin position="12"/>
        <end position="32"/>
    </location>
</feature>
<proteinExistence type="predicted"/>
<reference evidence="3" key="1">
    <citation type="submission" date="2018-12" db="EMBL/GenBank/DDBJ databases">
        <title>Novel natural products biosynthetic potential of the class Ktedonobacteria.</title>
        <authorList>
            <person name="Zheng Y."/>
            <person name="Saitou A."/>
            <person name="Wang C.M."/>
            <person name="Toyoda A."/>
            <person name="Minakuchi Y."/>
            <person name="Sekiguchi Y."/>
            <person name="Ueda K."/>
            <person name="Takano H."/>
            <person name="Sakai Y."/>
            <person name="Yokota A."/>
            <person name="Yabe S."/>
        </authorList>
    </citation>
    <scope>NUCLEOTIDE SEQUENCE</scope>
    <source>
        <strain evidence="3">COM3</strain>
    </source>
</reference>
<keyword evidence="2" id="KW-0812">Transmembrane</keyword>
<organism evidence="3">
    <name type="scientific">Thermosporothrix sp. COM3</name>
    <dbReference type="NCBI Taxonomy" id="2490863"/>
    <lineage>
        <taxon>Bacteria</taxon>
        <taxon>Bacillati</taxon>
        <taxon>Chloroflexota</taxon>
        <taxon>Ktedonobacteria</taxon>
        <taxon>Ktedonobacterales</taxon>
        <taxon>Thermosporotrichaceae</taxon>
        <taxon>Thermosporothrix</taxon>
    </lineage>
</organism>
<evidence type="ECO:0000313" key="3">
    <source>
        <dbReference type="EMBL" id="BBH87484.1"/>
    </source>
</evidence>
<sequence>MQTKRTHSIPYLPVVTRWLLLLVTGGLMFWLAGGWPPTTWALLVQCLMNFQPLWEKHQESLILPLVLLCIQSLFLLAAWGLWVWRVYCELGIPRLSVKASGFGAFRKQPPAPGPEQGAPQAVPEFKEPIPEFKVPEPIAEFKEPIPEPQAQESAPKSMVVDMLAENPFETEAEEPEPIPERKEPEVQEKPGASSEQQADMLTEKPFQAEVEEPTSPRPAVQSRKGPQVEAPREPVAVPPVAKKSEDEVLPEVKHVEPIEVTRANPFATTNPFDVQNDLITLFGQESAIEEEAETEPEPGADSLYVFGDPLAGPLPDIFYHDETLKRELIEEKGQGKKKKKGEAHRGQSV</sequence>
<dbReference type="AlphaFoldDB" id="A0A455SQR9"/>
<feature type="region of interest" description="Disordered" evidence="1">
    <location>
        <begin position="329"/>
        <end position="349"/>
    </location>
</feature>
<protein>
    <submittedName>
        <fullName evidence="3">Uncharacterized protein</fullName>
    </submittedName>
</protein>
<gene>
    <name evidence="3" type="ORF">KTC_22350</name>
</gene>
<dbReference type="EMBL" id="AP019376">
    <property type="protein sequence ID" value="BBH87484.1"/>
    <property type="molecule type" value="Genomic_DNA"/>
</dbReference>
<keyword evidence="2" id="KW-0472">Membrane</keyword>
<feature type="region of interest" description="Disordered" evidence="1">
    <location>
        <begin position="169"/>
        <end position="248"/>
    </location>
</feature>
<accession>A0A455SQR9</accession>
<feature type="transmembrane region" description="Helical" evidence="2">
    <location>
        <begin position="61"/>
        <end position="84"/>
    </location>
</feature>
<evidence type="ECO:0000256" key="2">
    <source>
        <dbReference type="SAM" id="Phobius"/>
    </source>
</evidence>